<keyword evidence="3" id="KW-1185">Reference proteome</keyword>
<accession>A0ABW3NRR4</accession>
<evidence type="ECO:0000259" key="1">
    <source>
        <dbReference type="Pfam" id="PF01814"/>
    </source>
</evidence>
<dbReference type="Proteomes" id="UP001597131">
    <property type="component" value="Unassembled WGS sequence"/>
</dbReference>
<gene>
    <name evidence="2" type="ORF">ACFQ3Q_07390</name>
</gene>
<dbReference type="InterPro" id="IPR012312">
    <property type="entry name" value="Hemerythrin-like"/>
</dbReference>
<protein>
    <submittedName>
        <fullName evidence="2">Hemerythrin domain-containing protein</fullName>
    </submittedName>
</protein>
<comment type="caution">
    <text evidence="2">The sequence shown here is derived from an EMBL/GenBank/DDBJ whole genome shotgun (WGS) entry which is preliminary data.</text>
</comment>
<organism evidence="2 3">
    <name type="scientific">Salegentibacter chungangensis</name>
    <dbReference type="NCBI Taxonomy" id="1335724"/>
    <lineage>
        <taxon>Bacteria</taxon>
        <taxon>Pseudomonadati</taxon>
        <taxon>Bacteroidota</taxon>
        <taxon>Flavobacteriia</taxon>
        <taxon>Flavobacteriales</taxon>
        <taxon>Flavobacteriaceae</taxon>
        <taxon>Salegentibacter</taxon>
    </lineage>
</organism>
<dbReference type="Gene3D" id="1.20.120.520">
    <property type="entry name" value="nmb1532 protein domain like"/>
    <property type="match status" value="1"/>
</dbReference>
<feature type="domain" description="Hemerythrin-like" evidence="1">
    <location>
        <begin position="16"/>
        <end position="122"/>
    </location>
</feature>
<evidence type="ECO:0000313" key="2">
    <source>
        <dbReference type="EMBL" id="MFD1095564.1"/>
    </source>
</evidence>
<dbReference type="EMBL" id="JBHTLI010000001">
    <property type="protein sequence ID" value="MFD1095564.1"/>
    <property type="molecule type" value="Genomic_DNA"/>
</dbReference>
<dbReference type="Pfam" id="PF01814">
    <property type="entry name" value="Hemerythrin"/>
    <property type="match status" value="1"/>
</dbReference>
<proteinExistence type="predicted"/>
<evidence type="ECO:0000313" key="3">
    <source>
        <dbReference type="Proteomes" id="UP001597131"/>
    </source>
</evidence>
<reference evidence="3" key="1">
    <citation type="journal article" date="2019" name="Int. J. Syst. Evol. Microbiol.">
        <title>The Global Catalogue of Microorganisms (GCM) 10K type strain sequencing project: providing services to taxonomists for standard genome sequencing and annotation.</title>
        <authorList>
            <consortium name="The Broad Institute Genomics Platform"/>
            <consortium name="The Broad Institute Genome Sequencing Center for Infectious Disease"/>
            <person name="Wu L."/>
            <person name="Ma J."/>
        </authorList>
    </citation>
    <scope>NUCLEOTIDE SEQUENCE [LARGE SCALE GENOMIC DNA]</scope>
    <source>
        <strain evidence="3">CCUG 64793</strain>
    </source>
</reference>
<dbReference type="RefSeq" id="WP_380744407.1">
    <property type="nucleotide sequence ID" value="NZ_JBHTLI010000001.1"/>
</dbReference>
<sequence>MKHQPIKRHEALKPLSREHHQGLLLCMKIRRGIEAGIEPERIKKYTNWFWINHLVPHFREEEAYIFPILEKEDELFIRVMAEHKNLKALFEEKSPVDQNHLSQLADELEKHIRFEERILFNKIQEKANKEELEKIESLLNANVNDCGTWDDEFWL</sequence>
<name>A0ABW3NRR4_9FLAO</name>